<evidence type="ECO:0000313" key="12">
    <source>
        <dbReference type="EMBL" id="RNF59521.1"/>
    </source>
</evidence>
<evidence type="ECO:0000256" key="8">
    <source>
        <dbReference type="ARBA" id="ARBA00023310"/>
    </source>
</evidence>
<dbReference type="CDD" id="cd12152">
    <property type="entry name" value="F1-ATPase_delta"/>
    <property type="match status" value="1"/>
</dbReference>
<evidence type="ECO:0000256" key="9">
    <source>
        <dbReference type="HAMAP-Rule" id="MF_00530"/>
    </source>
</evidence>
<dbReference type="NCBIfam" id="TIGR01216">
    <property type="entry name" value="ATP_synt_epsi"/>
    <property type="match status" value="1"/>
</dbReference>
<dbReference type="GO" id="GO:0045259">
    <property type="term" value="C:proton-transporting ATP synthase complex"/>
    <property type="evidence" value="ECO:0007669"/>
    <property type="project" value="UniProtKB-KW"/>
</dbReference>
<evidence type="ECO:0000259" key="11">
    <source>
        <dbReference type="Pfam" id="PF02823"/>
    </source>
</evidence>
<comment type="subcellular location">
    <subcellularLocation>
        <location evidence="9">Cell membrane</location>
        <topology evidence="9">Peripheral membrane protein</topology>
    </subcellularLocation>
    <subcellularLocation>
        <location evidence="2">Endomembrane system</location>
        <topology evidence="2">Peripheral membrane protein</topology>
    </subcellularLocation>
</comment>
<organism evidence="12">
    <name type="scientific">Acidithiobacillus sulfuriphilus</name>
    <dbReference type="NCBI Taxonomy" id="1867749"/>
    <lineage>
        <taxon>Bacteria</taxon>
        <taxon>Pseudomonadati</taxon>
        <taxon>Pseudomonadota</taxon>
        <taxon>Acidithiobacillia</taxon>
        <taxon>Acidithiobacillales</taxon>
        <taxon>Acidithiobacillaceae</taxon>
        <taxon>Acidithiobacillus</taxon>
    </lineage>
</organism>
<dbReference type="InterPro" id="IPR036771">
    <property type="entry name" value="ATPsynth_dsu/esu_N"/>
</dbReference>
<dbReference type="Pfam" id="PF02823">
    <property type="entry name" value="ATP-synt_DE_N"/>
    <property type="match status" value="1"/>
</dbReference>
<keyword evidence="9" id="KW-0375">Hydrogen ion transport</keyword>
<reference evidence="12" key="1">
    <citation type="submission" date="2018-10" db="EMBL/GenBank/DDBJ databases">
        <title>Acidithiobacillus sulfuriphilus sp. nov.: an extremely acidophilic sulfur-oxidizing chemolithotroph isolated from a neutral pH environment.</title>
        <authorList>
            <person name="Falagan C."/>
            <person name="Moya-Beltran A."/>
            <person name="Quatrini R."/>
            <person name="Johnson D.B."/>
        </authorList>
    </citation>
    <scope>NUCLEOTIDE SEQUENCE [LARGE SCALE GENOMIC DNA]</scope>
    <source>
        <strain evidence="12">CJ-2</strain>
    </source>
</reference>
<keyword evidence="12" id="KW-0378">Hydrolase</keyword>
<evidence type="ECO:0000256" key="2">
    <source>
        <dbReference type="ARBA" id="ARBA00004184"/>
    </source>
</evidence>
<evidence type="ECO:0000256" key="6">
    <source>
        <dbReference type="ARBA" id="ARBA00023136"/>
    </source>
</evidence>
<dbReference type="InterPro" id="IPR001469">
    <property type="entry name" value="ATP_synth_F1_dsu/esu"/>
</dbReference>
<comment type="subunit">
    <text evidence="9 10">F-type ATPases have 2 components, CF(1) - the catalytic core - and CF(0) - the membrane proton channel. CF(1) has five subunits: alpha(3), beta(3), gamma(1), delta(1), epsilon(1). CF(0) has three main subunits: a, b and c.</text>
</comment>
<dbReference type="PANTHER" id="PTHR13822:SF10">
    <property type="entry name" value="ATP SYNTHASE EPSILON CHAIN, CHLOROPLASTIC"/>
    <property type="match status" value="1"/>
</dbReference>
<proteinExistence type="inferred from homology"/>
<dbReference type="GO" id="GO:0005524">
    <property type="term" value="F:ATP binding"/>
    <property type="evidence" value="ECO:0007669"/>
    <property type="project" value="UniProtKB-UniRule"/>
</dbReference>
<dbReference type="EMBL" id="RIZI01000184">
    <property type="protein sequence ID" value="RNF59521.1"/>
    <property type="molecule type" value="Genomic_DNA"/>
</dbReference>
<dbReference type="PANTHER" id="PTHR13822">
    <property type="entry name" value="ATP SYNTHASE DELTA/EPSILON CHAIN"/>
    <property type="match status" value="1"/>
</dbReference>
<keyword evidence="9" id="KW-1003">Cell membrane</keyword>
<dbReference type="HAMAP" id="MF_00530">
    <property type="entry name" value="ATP_synth_epsil_bac"/>
    <property type="match status" value="1"/>
</dbReference>
<dbReference type="GO" id="GO:0005886">
    <property type="term" value="C:plasma membrane"/>
    <property type="evidence" value="ECO:0007669"/>
    <property type="project" value="UniProtKB-SubCell"/>
</dbReference>
<name>A0A3M8QV28_9PROT</name>
<evidence type="ECO:0000256" key="3">
    <source>
        <dbReference type="ARBA" id="ARBA00005712"/>
    </source>
</evidence>
<evidence type="ECO:0000256" key="1">
    <source>
        <dbReference type="ARBA" id="ARBA00003543"/>
    </source>
</evidence>
<dbReference type="Gene3D" id="2.60.15.10">
    <property type="entry name" value="F0F1 ATP synthase delta/epsilon subunit, N-terminal"/>
    <property type="match status" value="1"/>
</dbReference>
<feature type="domain" description="ATP synthase F1 complex delta/epsilon subunit N-terminal" evidence="11">
    <location>
        <begin position="7"/>
        <end position="85"/>
    </location>
</feature>
<dbReference type="RefSeq" id="WP_123105018.1">
    <property type="nucleotide sequence ID" value="NZ_CP127527.1"/>
</dbReference>
<dbReference type="GO" id="GO:0016787">
    <property type="term" value="F:hydrolase activity"/>
    <property type="evidence" value="ECO:0007669"/>
    <property type="project" value="UniProtKB-KW"/>
</dbReference>
<comment type="function">
    <text evidence="1 9">Produces ATP from ADP in the presence of a proton gradient across the membrane.</text>
</comment>
<dbReference type="InterPro" id="IPR020546">
    <property type="entry name" value="ATP_synth_F1_dsu/esu_N"/>
</dbReference>
<comment type="caution">
    <text evidence="12">The sequence shown here is derived from an EMBL/GenBank/DDBJ whole genome shotgun (WGS) entry which is preliminary data.</text>
</comment>
<dbReference type="AlphaFoldDB" id="A0A3M8QV28"/>
<gene>
    <name evidence="9 12" type="primary">atpC</name>
    <name evidence="12" type="ORF">EC580_11065</name>
</gene>
<evidence type="ECO:0000256" key="4">
    <source>
        <dbReference type="ARBA" id="ARBA00022448"/>
    </source>
</evidence>
<evidence type="ECO:0000256" key="10">
    <source>
        <dbReference type="RuleBase" id="RU003656"/>
    </source>
</evidence>
<comment type="similarity">
    <text evidence="3 9 10">Belongs to the ATPase epsilon chain family.</text>
</comment>
<accession>A0A3M8QV28</accession>
<evidence type="ECO:0000256" key="7">
    <source>
        <dbReference type="ARBA" id="ARBA00023196"/>
    </source>
</evidence>
<protein>
    <recommendedName>
        <fullName evidence="9">ATP synthase epsilon chain</fullName>
    </recommendedName>
    <alternativeName>
        <fullName evidence="9">ATP synthase F1 sector epsilon subunit</fullName>
    </alternativeName>
    <alternativeName>
        <fullName evidence="9">F-ATPase epsilon subunit</fullName>
    </alternativeName>
</protein>
<keyword evidence="5 9" id="KW-0406">Ion transport</keyword>
<dbReference type="SUPFAM" id="SSF51344">
    <property type="entry name" value="Epsilon subunit of F1F0-ATP synthase N-terminal domain"/>
    <property type="match status" value="1"/>
</dbReference>
<dbReference type="GO" id="GO:0046933">
    <property type="term" value="F:proton-transporting ATP synthase activity, rotational mechanism"/>
    <property type="evidence" value="ECO:0007669"/>
    <property type="project" value="UniProtKB-UniRule"/>
</dbReference>
<sequence length="169" mass="18901">MAHVPTFRLHVVDVHGEVYNGDARFVAVPAEMGEVGILPGHAPLLSRMRPGELRISQGDGALQILFLDGGMLEVQPYLVSILADASLRVPDIDLKDTEARLQAAQRALSERTSEMNLLMAEQELKRELAKIQAHQRYQQNLQLGKTDGYDWRRPPLTGIPEINIQDLEE</sequence>
<keyword evidence="8 9" id="KW-0066">ATP synthesis</keyword>
<keyword evidence="4 9" id="KW-0813">Transport</keyword>
<dbReference type="OrthoDB" id="9791445at2"/>
<keyword evidence="7 9" id="KW-0139">CF(1)</keyword>
<keyword evidence="6 9" id="KW-0472">Membrane</keyword>
<dbReference type="GO" id="GO:0012505">
    <property type="term" value="C:endomembrane system"/>
    <property type="evidence" value="ECO:0007669"/>
    <property type="project" value="UniProtKB-SubCell"/>
</dbReference>
<evidence type="ECO:0000256" key="5">
    <source>
        <dbReference type="ARBA" id="ARBA00023065"/>
    </source>
</evidence>